<feature type="domain" description="SURP motif" evidence="5">
    <location>
        <begin position="330"/>
        <end position="373"/>
    </location>
</feature>
<feature type="region of interest" description="Disordered" evidence="3">
    <location>
        <begin position="643"/>
        <end position="711"/>
    </location>
</feature>
<organism evidence="7 8">
    <name type="scientific">Cordylochernes scorpioides</name>
    <dbReference type="NCBI Taxonomy" id="51811"/>
    <lineage>
        <taxon>Eukaryota</taxon>
        <taxon>Metazoa</taxon>
        <taxon>Ecdysozoa</taxon>
        <taxon>Arthropoda</taxon>
        <taxon>Chelicerata</taxon>
        <taxon>Arachnida</taxon>
        <taxon>Pseudoscorpiones</taxon>
        <taxon>Cheliferoidea</taxon>
        <taxon>Chernetidae</taxon>
        <taxon>Cordylochernes</taxon>
    </lineage>
</organism>
<dbReference type="Pfam" id="PF00076">
    <property type="entry name" value="RRM_1"/>
    <property type="match status" value="1"/>
</dbReference>
<feature type="region of interest" description="Disordered" evidence="3">
    <location>
        <begin position="79"/>
        <end position="114"/>
    </location>
</feature>
<dbReference type="PROSITE" id="PS50128">
    <property type="entry name" value="SURP"/>
    <property type="match status" value="1"/>
</dbReference>
<evidence type="ECO:0000256" key="2">
    <source>
        <dbReference type="PROSITE-ProRule" id="PRU00176"/>
    </source>
</evidence>
<dbReference type="Pfam" id="PF01805">
    <property type="entry name" value="Surp"/>
    <property type="match status" value="1"/>
</dbReference>
<dbReference type="SUPFAM" id="SSF54928">
    <property type="entry name" value="RNA-binding domain, RBD"/>
    <property type="match status" value="1"/>
</dbReference>
<protein>
    <submittedName>
        <fullName evidence="7">U2SURP</fullName>
    </submittedName>
</protein>
<dbReference type="InterPro" id="IPR000504">
    <property type="entry name" value="RRM_dom"/>
</dbReference>
<dbReference type="CDD" id="cd12223">
    <property type="entry name" value="RRM_SR140"/>
    <property type="match status" value="1"/>
</dbReference>
<dbReference type="InterPro" id="IPR035967">
    <property type="entry name" value="SWAP/Surp_sf"/>
</dbReference>
<dbReference type="Gene3D" id="3.30.70.330">
    <property type="match status" value="1"/>
</dbReference>
<name>A0ABY6K5S7_9ARAC</name>
<dbReference type="InterPro" id="IPR008942">
    <property type="entry name" value="ENTH_VHS"/>
</dbReference>
<dbReference type="InterPro" id="IPR035009">
    <property type="entry name" value="SR140_RRM"/>
</dbReference>
<keyword evidence="1 2" id="KW-0694">RNA-binding</keyword>
<dbReference type="Proteomes" id="UP001235939">
    <property type="component" value="Chromosome 02"/>
</dbReference>
<evidence type="ECO:0000313" key="7">
    <source>
        <dbReference type="EMBL" id="UYV64211.1"/>
    </source>
</evidence>
<dbReference type="SMART" id="SM00582">
    <property type="entry name" value="RPR"/>
    <property type="match status" value="1"/>
</dbReference>
<dbReference type="SUPFAM" id="SSF48464">
    <property type="entry name" value="ENTH/VHS domain"/>
    <property type="match status" value="1"/>
</dbReference>
<dbReference type="PROSITE" id="PS51391">
    <property type="entry name" value="CID"/>
    <property type="match status" value="1"/>
</dbReference>
<dbReference type="Gene3D" id="1.25.40.90">
    <property type="match status" value="1"/>
</dbReference>
<evidence type="ECO:0000256" key="1">
    <source>
        <dbReference type="ARBA" id="ARBA00022884"/>
    </source>
</evidence>
<dbReference type="InterPro" id="IPR035979">
    <property type="entry name" value="RBD_domain_sf"/>
</dbReference>
<dbReference type="EMBL" id="CP092864">
    <property type="protein sequence ID" value="UYV64211.1"/>
    <property type="molecule type" value="Genomic_DNA"/>
</dbReference>
<dbReference type="InterPro" id="IPR000061">
    <property type="entry name" value="Surp"/>
</dbReference>
<keyword evidence="8" id="KW-1185">Reference proteome</keyword>
<dbReference type="InterPro" id="IPR012677">
    <property type="entry name" value="Nucleotide-bd_a/b_plait_sf"/>
</dbReference>
<dbReference type="PANTHER" id="PTHR23140:SF0">
    <property type="entry name" value="U2 SNRNP-ASSOCIATED SURP MOTIF-CONTAINING PROTEIN"/>
    <property type="match status" value="1"/>
</dbReference>
<feature type="compositionally biased region" description="Basic residues" evidence="3">
    <location>
        <begin position="687"/>
        <end position="711"/>
    </location>
</feature>
<dbReference type="SMART" id="SM00648">
    <property type="entry name" value="SWAP"/>
    <property type="match status" value="1"/>
</dbReference>
<dbReference type="SUPFAM" id="SSF109905">
    <property type="entry name" value="Surp module (SWAP domain)"/>
    <property type="match status" value="1"/>
</dbReference>
<dbReference type="PANTHER" id="PTHR23140">
    <property type="entry name" value="RNA PROCESSING PROTEIN LD23810P"/>
    <property type="match status" value="1"/>
</dbReference>
<proteinExistence type="predicted"/>
<feature type="domain" description="CID" evidence="6">
    <location>
        <begin position="433"/>
        <end position="568"/>
    </location>
</feature>
<evidence type="ECO:0000259" key="4">
    <source>
        <dbReference type="PROSITE" id="PS50102"/>
    </source>
</evidence>
<feature type="compositionally biased region" description="Basic residues" evidence="3">
    <location>
        <begin position="105"/>
        <end position="114"/>
    </location>
</feature>
<sequence>MKIVAAGEASRKKKKEEEIKAAAEVFKEFVSDFEERPSLTKTFLRGGVLKEAEEQPGKKGEIYKPSKLAEFESIISKISTTTPPTAAAAPTLPPPKPEEPPAPPIKKKSIQTKKKTTNLEQLTEEIKRLQGKRQEFHRVKKTLEGSGIGDEFIDDIDIFGDGYFQGSSRSYDADDPNTTNIYIGNLSTTLNEQNLCEIFGKCGPLASIKIMRPRTDEERSRGKNCGFVAYMCRKDAERAAEHFNGRELEGFELRMSWGKPIPIPLQPIYIPPALEDMLKPPPPSDLPFNAQKLKSQSTFQDEVSEAQKELDLTKTIVKVSIPMDRNQLLVINRMVEFVVREGPLFEAMIMNREIQNPFFNFLYDNQSPEHVYYRWRLYSILQGDHPNNWREEPFQMFEGGSFWQPPPKDIFRKGMPDTLVAKMFSSEQKKNELTEAERITLEDMIRKLTPRRISIEDAMIFCIDHADMSEEIGQCLEESLSILETPLYKKIARIYLISDILHNCLANHAASYRKIFEDRLPRIFRHIYQCFKNIGGRLRARAVQAEDHQSIFLGLVNDGGMETVTELQELDGIPLEKTEEIDGEPLEDNVDGTPLEEDVDGMPMEEEETQKKSATKSGFQPMFVQSKWEMVDPETIASQAVTTSKWDLLDQESSDIDGEPLEEESSAAAQSNKDSDSSEGQSPQKSSKSHKRPHHHKGSSPHKKRHKSSKH</sequence>
<dbReference type="Pfam" id="PF04818">
    <property type="entry name" value="CID"/>
    <property type="match status" value="1"/>
</dbReference>
<feature type="domain" description="RRM" evidence="4">
    <location>
        <begin position="179"/>
        <end position="260"/>
    </location>
</feature>
<accession>A0ABY6K5S7</accession>
<dbReference type="Gene3D" id="1.10.10.790">
    <property type="entry name" value="Surp module"/>
    <property type="match status" value="1"/>
</dbReference>
<feature type="compositionally biased region" description="Low complexity" evidence="3">
    <location>
        <begin position="79"/>
        <end position="90"/>
    </location>
</feature>
<evidence type="ECO:0000259" key="6">
    <source>
        <dbReference type="PROSITE" id="PS51391"/>
    </source>
</evidence>
<feature type="compositionally biased region" description="Pro residues" evidence="3">
    <location>
        <begin position="91"/>
        <end position="104"/>
    </location>
</feature>
<dbReference type="InterPro" id="IPR006569">
    <property type="entry name" value="CID_dom"/>
</dbReference>
<evidence type="ECO:0000256" key="3">
    <source>
        <dbReference type="SAM" id="MobiDB-lite"/>
    </source>
</evidence>
<gene>
    <name evidence="7" type="ORF">LAZ67_2007046</name>
</gene>
<dbReference type="InterPro" id="IPR051485">
    <property type="entry name" value="SR-CTD_assoc_factor"/>
</dbReference>
<feature type="compositionally biased region" description="Acidic residues" evidence="3">
    <location>
        <begin position="649"/>
        <end position="665"/>
    </location>
</feature>
<reference evidence="7 8" key="1">
    <citation type="submission" date="2022-01" db="EMBL/GenBank/DDBJ databases">
        <title>A chromosomal length assembly of Cordylochernes scorpioides.</title>
        <authorList>
            <person name="Zeh D."/>
            <person name="Zeh J."/>
        </authorList>
    </citation>
    <scope>NUCLEOTIDE SEQUENCE [LARGE SCALE GENOMIC DNA]</scope>
    <source>
        <strain evidence="7">IN4F17</strain>
        <tissue evidence="7">Whole Body</tissue>
    </source>
</reference>
<feature type="compositionally biased region" description="Acidic residues" evidence="3">
    <location>
        <begin position="581"/>
        <end position="608"/>
    </location>
</feature>
<evidence type="ECO:0000313" key="8">
    <source>
        <dbReference type="Proteomes" id="UP001235939"/>
    </source>
</evidence>
<feature type="region of interest" description="Disordered" evidence="3">
    <location>
        <begin position="578"/>
        <end position="618"/>
    </location>
</feature>
<dbReference type="PROSITE" id="PS50102">
    <property type="entry name" value="RRM"/>
    <property type="match status" value="1"/>
</dbReference>
<dbReference type="SMART" id="SM00360">
    <property type="entry name" value="RRM"/>
    <property type="match status" value="1"/>
</dbReference>
<evidence type="ECO:0000259" key="5">
    <source>
        <dbReference type="PROSITE" id="PS50128"/>
    </source>
</evidence>